<protein>
    <submittedName>
        <fullName evidence="2">Uncharacterized protein</fullName>
    </submittedName>
</protein>
<dbReference type="EMBL" id="CP069811">
    <property type="protein sequence ID" value="QRQ90298.1"/>
    <property type="molecule type" value="Genomic_DNA"/>
</dbReference>
<dbReference type="Proteomes" id="UP000623307">
    <property type="component" value="Chromosome 1"/>
</dbReference>
<proteinExistence type="predicted"/>
<evidence type="ECO:0000313" key="1">
    <source>
        <dbReference type="EMBL" id="QRQ90298.1"/>
    </source>
</evidence>
<dbReference type="AlphaFoldDB" id="A0A375FU04"/>
<evidence type="ECO:0000313" key="4">
    <source>
        <dbReference type="Proteomes" id="UP000256862"/>
    </source>
</evidence>
<reference evidence="4" key="2">
    <citation type="submission" date="2018-01" db="EMBL/GenBank/DDBJ databases">
        <authorList>
            <person name="Gaut B.S."/>
            <person name="Morton B.R."/>
            <person name="Clegg M.T."/>
            <person name="Duvall M.R."/>
        </authorList>
    </citation>
    <scope>NUCLEOTIDE SEQUENCE [LARGE SCALE GENOMIC DNA]</scope>
</reference>
<accession>A0A375FU04</accession>
<evidence type="ECO:0000313" key="2">
    <source>
        <dbReference type="EMBL" id="SPC07701.1"/>
    </source>
</evidence>
<evidence type="ECO:0000313" key="5">
    <source>
        <dbReference type="Proteomes" id="UP000623307"/>
    </source>
</evidence>
<keyword evidence="5" id="KW-1185">Reference proteome</keyword>
<gene>
    <name evidence="3" type="ORF">CO2235_MP80347</name>
    <name evidence="2" type="ORF">CO2235_U770143</name>
    <name evidence="1" type="ORF">JTE92_06275</name>
</gene>
<evidence type="ECO:0000313" key="3">
    <source>
        <dbReference type="EMBL" id="SPC24467.1"/>
    </source>
</evidence>
<dbReference type="GeneID" id="303489118"/>
<reference evidence="2" key="1">
    <citation type="submission" date="2018-01" db="EMBL/GenBank/DDBJ databases">
        <authorList>
            <person name="Clerissi C."/>
        </authorList>
    </citation>
    <scope>NUCLEOTIDE SEQUENCE</scope>
    <source>
        <strain evidence="2">Cupriavidus oxalaticus LMG 2235</strain>
    </source>
</reference>
<dbReference type="OrthoDB" id="6928929at2"/>
<sequence length="85" mass="9159">MTTPPFAWPKDVTAERELMPGGTFVYHLSHAAIGKLGRILLTPARGGGARLDCEVYAEGPASVIERRRTMIEPLARALSAKLGGR</sequence>
<dbReference type="EMBL" id="OGUS01000084">
    <property type="protein sequence ID" value="SPC07701.1"/>
    <property type="molecule type" value="Genomic_DNA"/>
</dbReference>
<dbReference type="EMBL" id="OGUS01000143">
    <property type="protein sequence ID" value="SPC24467.1"/>
    <property type="molecule type" value="Genomic_DNA"/>
</dbReference>
<dbReference type="Proteomes" id="UP000256862">
    <property type="component" value="Plasmid CO2235_mp"/>
</dbReference>
<name>A0A375FU04_9BURK</name>
<organism evidence="2 4">
    <name type="scientific">Cupriavidus oxalaticus</name>
    <dbReference type="NCBI Taxonomy" id="96344"/>
    <lineage>
        <taxon>Bacteria</taxon>
        <taxon>Pseudomonadati</taxon>
        <taxon>Pseudomonadota</taxon>
        <taxon>Betaproteobacteria</taxon>
        <taxon>Burkholderiales</taxon>
        <taxon>Burkholderiaceae</taxon>
        <taxon>Cupriavidus</taxon>
    </lineage>
</organism>
<dbReference type="RefSeq" id="WP_147318611.1">
    <property type="nucleotide sequence ID" value="NZ_CP069809.1"/>
</dbReference>
<reference evidence="1 5" key="3">
    <citation type="submission" date="2021-02" db="EMBL/GenBank/DDBJ databases">
        <title>Complete Genome Sequence of Cupriavidus oxalaticus Strain Ox1, a Soil Oxalate-Degrading Species.</title>
        <authorList>
            <person name="Palmieri F."/>
            <person name="Udriet P."/>
            <person name="Deuasquier M."/>
            <person name="Beaudoing E."/>
            <person name="Johnson S.L."/>
            <person name="Davenport K.W."/>
            <person name="Chain P.S."/>
            <person name="Bindschedler S."/>
            <person name="Junier P."/>
        </authorList>
    </citation>
    <scope>NUCLEOTIDE SEQUENCE [LARGE SCALE GENOMIC DNA]</scope>
    <source>
        <strain evidence="1 5">Ox1</strain>
    </source>
</reference>